<comment type="caution">
    <text evidence="1">The sequence shown here is derived from an EMBL/GenBank/DDBJ whole genome shotgun (WGS) entry which is preliminary data.</text>
</comment>
<sequence>MIRIYLKNAFQLLLSNQSLSFFQLNVLMDIIRNYKFMMILNQLKVKEVIKSQDFQINQPLSYDLLVYQKYLNGIDIAEISKDSINVTSYKEQIINLRFILLSLLIQIYQIQQLLNTNIHLPFLLLRYCLSHFLLYKLIIEIRTEPAIN</sequence>
<organism evidence="1 2">
    <name type="scientific">Paramecium sonneborni</name>
    <dbReference type="NCBI Taxonomy" id="65129"/>
    <lineage>
        <taxon>Eukaryota</taxon>
        <taxon>Sar</taxon>
        <taxon>Alveolata</taxon>
        <taxon>Ciliophora</taxon>
        <taxon>Intramacronucleata</taxon>
        <taxon>Oligohymenophorea</taxon>
        <taxon>Peniculida</taxon>
        <taxon>Parameciidae</taxon>
        <taxon>Paramecium</taxon>
    </lineage>
</organism>
<dbReference type="AlphaFoldDB" id="A0A8S1LFF9"/>
<keyword evidence="2" id="KW-1185">Reference proteome</keyword>
<reference evidence="1" key="1">
    <citation type="submission" date="2021-01" db="EMBL/GenBank/DDBJ databases">
        <authorList>
            <consortium name="Genoscope - CEA"/>
            <person name="William W."/>
        </authorList>
    </citation>
    <scope>NUCLEOTIDE SEQUENCE</scope>
</reference>
<evidence type="ECO:0000313" key="2">
    <source>
        <dbReference type="Proteomes" id="UP000692954"/>
    </source>
</evidence>
<name>A0A8S1LFF9_9CILI</name>
<dbReference type="EMBL" id="CAJJDN010000017">
    <property type="protein sequence ID" value="CAD8063446.1"/>
    <property type="molecule type" value="Genomic_DNA"/>
</dbReference>
<evidence type="ECO:0000313" key="1">
    <source>
        <dbReference type="EMBL" id="CAD8063446.1"/>
    </source>
</evidence>
<dbReference type="Proteomes" id="UP000692954">
    <property type="component" value="Unassembled WGS sequence"/>
</dbReference>
<gene>
    <name evidence="1" type="ORF">PSON_ATCC_30995.1.T0170414</name>
</gene>
<protein>
    <submittedName>
        <fullName evidence="1">Uncharacterized protein</fullName>
    </submittedName>
</protein>
<accession>A0A8S1LFF9</accession>
<proteinExistence type="predicted"/>